<feature type="transmembrane region" description="Helical" evidence="14">
    <location>
        <begin position="391"/>
        <end position="413"/>
    </location>
</feature>
<dbReference type="Proteomes" id="UP000693970">
    <property type="component" value="Unassembled WGS sequence"/>
</dbReference>
<reference evidence="15" key="2">
    <citation type="submission" date="2021-04" db="EMBL/GenBank/DDBJ databases">
        <authorList>
            <person name="Podell S."/>
        </authorList>
    </citation>
    <scope>NUCLEOTIDE SEQUENCE</scope>
    <source>
        <strain evidence="15">Hildebrandi</strain>
    </source>
</reference>
<feature type="region of interest" description="Disordered" evidence="13">
    <location>
        <begin position="99"/>
        <end position="181"/>
    </location>
</feature>
<comment type="caution">
    <text evidence="15">The sequence shown here is derived from an EMBL/GenBank/DDBJ whole genome shotgun (WGS) entry which is preliminary data.</text>
</comment>
<dbReference type="GO" id="GO:0005886">
    <property type="term" value="C:plasma membrane"/>
    <property type="evidence" value="ECO:0007669"/>
    <property type="project" value="UniProtKB-SubCell"/>
</dbReference>
<keyword evidence="12" id="KW-0407">Ion channel</keyword>
<comment type="subcellular location">
    <subcellularLocation>
        <location evidence="1">Cell membrane</location>
        <topology evidence="1">Multi-pass membrane protein</topology>
    </subcellularLocation>
</comment>
<feature type="compositionally biased region" description="Basic and acidic residues" evidence="13">
    <location>
        <begin position="99"/>
        <end position="111"/>
    </location>
</feature>
<gene>
    <name evidence="15" type="ORF">IV203_013771</name>
</gene>
<evidence type="ECO:0000256" key="2">
    <source>
        <dbReference type="ARBA" id="ARBA00009849"/>
    </source>
</evidence>
<feature type="compositionally biased region" description="Polar residues" evidence="13">
    <location>
        <begin position="170"/>
        <end position="181"/>
    </location>
</feature>
<evidence type="ECO:0000256" key="9">
    <source>
        <dbReference type="ARBA" id="ARBA00023173"/>
    </source>
</evidence>
<sequence length="825" mass="91111">MSLPSSYLAPIYQSPPPAATIGAILRAPRNIRHHGNFSYVFSPEREEQVEYVNGVMAVASVFVIVWVFWAFVLLVLKFKGKQVGCASGRAFVTARSDDEGEKQFGDTRDDISSTSESSGVESNSSKPFFTDFSRQDSKFSREKRRQPKIKDDDDEMNLVASVTDPDDEQSTGSLSRSSGWISKSYSDGDGNELRSLESQRVAAKINPRENRTRICFVIFASIALLCVPLILIFSYGPMKEATDGSEQLILSIRDSMDQVEASLNSIETASRSAAEILDSTPTDLAVICPLVPAHAFEADLGVDLSNIVRSVADEYNGLKEEVTSQLAAGNNLVDRVDTSVTNFEASVDTTEKYMWAIPALLFAIGVLSAVSILGVVMAWKEKSDFRFQRTMSWIVLPLLILASIACWMVVVFASMGSMVGTDLCLSSSRTGSPDQTIQEILSLHLSANDTTFQLVSAYTNQCQGPDPVEQIDTLVQEIQGHIDNIWRQMSLIDSLGRSTVIAKCGDEETFTSMLSAARNLARLLTAIRRSLSIAERSLKCDKINPIYVEAAHQAICTNALTGTVNGFILFLIVSICVMVMISLRASWLRHIEEEKVYHDEDEVVENMILDEHEEYLAYISKYKHEWQEYEGFDKDGAVGSEGDDDYMDDEAEYDDVDSYVFEESSDVSGLDICSSNFGADPPTTSFGYDSAVEVVTYISDEISFHSLSVERSDDDRRCVLPEKFQTSKSLLLHPPPPKNPEHRSVTPSGVVPLHHAATAPSSSTQLCNGSNARSDVQRQAFYGTSARKARTGSFAQVHHSVTNANFDTDTNETEENMGFEVQIRL</sequence>
<feature type="transmembrane region" description="Helical" evidence="14">
    <location>
        <begin position="51"/>
        <end position="76"/>
    </location>
</feature>
<dbReference type="GO" id="GO:0005254">
    <property type="term" value="F:chloride channel activity"/>
    <property type="evidence" value="ECO:0007669"/>
    <property type="project" value="UniProtKB-KW"/>
</dbReference>
<evidence type="ECO:0000256" key="6">
    <source>
        <dbReference type="ARBA" id="ARBA00022989"/>
    </source>
</evidence>
<keyword evidence="8 14" id="KW-0472">Membrane</keyword>
<feature type="region of interest" description="Disordered" evidence="13">
    <location>
        <begin position="728"/>
        <end position="748"/>
    </location>
</feature>
<evidence type="ECO:0000313" key="15">
    <source>
        <dbReference type="EMBL" id="KAG7374676.1"/>
    </source>
</evidence>
<keyword evidence="4" id="KW-1003">Cell membrane</keyword>
<keyword evidence="11" id="KW-0868">Chloride</keyword>
<dbReference type="AlphaFoldDB" id="A0A9K3M7L5"/>
<dbReference type="PANTHER" id="PTHR12424:SF19">
    <property type="entry name" value="INTEGRASE ZINC-BINDING DOMAIN-CONTAINING PROTEIN"/>
    <property type="match status" value="1"/>
</dbReference>
<evidence type="ECO:0000256" key="14">
    <source>
        <dbReference type="SAM" id="Phobius"/>
    </source>
</evidence>
<keyword evidence="6 14" id="KW-1133">Transmembrane helix</keyword>
<evidence type="ECO:0000256" key="11">
    <source>
        <dbReference type="ARBA" id="ARBA00023214"/>
    </source>
</evidence>
<evidence type="ECO:0000256" key="5">
    <source>
        <dbReference type="ARBA" id="ARBA00022692"/>
    </source>
</evidence>
<evidence type="ECO:0000256" key="8">
    <source>
        <dbReference type="ARBA" id="ARBA00023136"/>
    </source>
</evidence>
<dbReference type="InterPro" id="IPR006990">
    <property type="entry name" value="Tweety"/>
</dbReference>
<keyword evidence="9" id="KW-0869">Chloride channel</keyword>
<keyword evidence="5 14" id="KW-0812">Transmembrane</keyword>
<name>A0A9K3M7L5_9STRA</name>
<dbReference type="PANTHER" id="PTHR12424">
    <property type="entry name" value="TWEETY-RELATED"/>
    <property type="match status" value="1"/>
</dbReference>
<dbReference type="EMBL" id="JAGRRH010000001">
    <property type="protein sequence ID" value="KAG7374676.1"/>
    <property type="molecule type" value="Genomic_DNA"/>
</dbReference>
<keyword evidence="16" id="KW-1185">Reference proteome</keyword>
<comment type="similarity">
    <text evidence="2">Belongs to the tweety family.</text>
</comment>
<dbReference type="OrthoDB" id="46897at2759"/>
<evidence type="ECO:0000256" key="13">
    <source>
        <dbReference type="SAM" id="MobiDB-lite"/>
    </source>
</evidence>
<evidence type="ECO:0000256" key="10">
    <source>
        <dbReference type="ARBA" id="ARBA00023180"/>
    </source>
</evidence>
<accession>A0A9K3M7L5</accession>
<proteinExistence type="inferred from homology"/>
<protein>
    <submittedName>
        <fullName evidence="15">Uncharacterized protein</fullName>
    </submittedName>
</protein>
<feature type="transmembrane region" description="Helical" evidence="14">
    <location>
        <begin position="353"/>
        <end position="379"/>
    </location>
</feature>
<evidence type="ECO:0000256" key="4">
    <source>
        <dbReference type="ARBA" id="ARBA00022475"/>
    </source>
</evidence>
<feature type="transmembrane region" description="Helical" evidence="14">
    <location>
        <begin position="214"/>
        <end position="235"/>
    </location>
</feature>
<reference evidence="15" key="1">
    <citation type="journal article" date="2021" name="Sci. Rep.">
        <title>Diploid genomic architecture of Nitzschia inconspicua, an elite biomass production diatom.</title>
        <authorList>
            <person name="Oliver A."/>
            <person name="Podell S."/>
            <person name="Pinowska A."/>
            <person name="Traller J.C."/>
            <person name="Smith S.R."/>
            <person name="McClure R."/>
            <person name="Beliaev A."/>
            <person name="Bohutskyi P."/>
            <person name="Hill E.A."/>
            <person name="Rabines A."/>
            <person name="Zheng H."/>
            <person name="Allen L.Z."/>
            <person name="Kuo A."/>
            <person name="Grigoriev I.V."/>
            <person name="Allen A.E."/>
            <person name="Hazlebeck D."/>
            <person name="Allen E.E."/>
        </authorList>
    </citation>
    <scope>NUCLEOTIDE SEQUENCE</scope>
    <source>
        <strain evidence="15">Hildebrandi</strain>
    </source>
</reference>
<keyword evidence="10" id="KW-0325">Glycoprotein</keyword>
<evidence type="ECO:0000256" key="1">
    <source>
        <dbReference type="ARBA" id="ARBA00004651"/>
    </source>
</evidence>
<evidence type="ECO:0000256" key="3">
    <source>
        <dbReference type="ARBA" id="ARBA00022448"/>
    </source>
</evidence>
<feature type="transmembrane region" description="Helical" evidence="14">
    <location>
        <begin position="567"/>
        <end position="587"/>
    </location>
</feature>
<organism evidence="15 16">
    <name type="scientific">Nitzschia inconspicua</name>
    <dbReference type="NCBI Taxonomy" id="303405"/>
    <lineage>
        <taxon>Eukaryota</taxon>
        <taxon>Sar</taxon>
        <taxon>Stramenopiles</taxon>
        <taxon>Ochrophyta</taxon>
        <taxon>Bacillariophyta</taxon>
        <taxon>Bacillariophyceae</taxon>
        <taxon>Bacillariophycidae</taxon>
        <taxon>Bacillariales</taxon>
        <taxon>Bacillariaceae</taxon>
        <taxon>Nitzschia</taxon>
    </lineage>
</organism>
<keyword evidence="7" id="KW-0406">Ion transport</keyword>
<evidence type="ECO:0000256" key="12">
    <source>
        <dbReference type="ARBA" id="ARBA00023303"/>
    </source>
</evidence>
<evidence type="ECO:0000256" key="7">
    <source>
        <dbReference type="ARBA" id="ARBA00023065"/>
    </source>
</evidence>
<feature type="compositionally biased region" description="Low complexity" evidence="13">
    <location>
        <begin position="112"/>
        <end position="125"/>
    </location>
</feature>
<keyword evidence="3" id="KW-0813">Transport</keyword>
<dbReference type="GO" id="GO:0034707">
    <property type="term" value="C:chloride channel complex"/>
    <property type="evidence" value="ECO:0007669"/>
    <property type="project" value="UniProtKB-KW"/>
</dbReference>
<evidence type="ECO:0000313" key="16">
    <source>
        <dbReference type="Proteomes" id="UP000693970"/>
    </source>
</evidence>